<dbReference type="InterPro" id="IPR029063">
    <property type="entry name" value="SAM-dependent_MTases_sf"/>
</dbReference>
<dbReference type="Gene3D" id="3.40.50.150">
    <property type="entry name" value="Vaccinia Virus protein VP39"/>
    <property type="match status" value="1"/>
</dbReference>
<evidence type="ECO:0008006" key="7">
    <source>
        <dbReference type="Google" id="ProtNLM"/>
    </source>
</evidence>
<accession>A0A4Q4KN68</accession>
<evidence type="ECO:0000256" key="3">
    <source>
        <dbReference type="ARBA" id="ARBA00022989"/>
    </source>
</evidence>
<dbReference type="Proteomes" id="UP000293952">
    <property type="component" value="Unassembled WGS sequence"/>
</dbReference>
<evidence type="ECO:0000313" key="5">
    <source>
        <dbReference type="EMBL" id="RYM34792.1"/>
    </source>
</evidence>
<name>A0A4Q4KN68_9FLAO</name>
<dbReference type="EMBL" id="SETE01000002">
    <property type="protein sequence ID" value="RYM34792.1"/>
    <property type="molecule type" value="Genomic_DNA"/>
</dbReference>
<evidence type="ECO:0000256" key="1">
    <source>
        <dbReference type="ARBA" id="ARBA00004167"/>
    </source>
</evidence>
<organism evidence="5 6">
    <name type="scientific">Brumimicrobium glaciale</name>
    <dbReference type="NCBI Taxonomy" id="200475"/>
    <lineage>
        <taxon>Bacteria</taxon>
        <taxon>Pseudomonadati</taxon>
        <taxon>Bacteroidota</taxon>
        <taxon>Flavobacteriia</taxon>
        <taxon>Flavobacteriales</taxon>
        <taxon>Crocinitomicaceae</taxon>
        <taxon>Brumimicrobium</taxon>
    </lineage>
</organism>
<reference evidence="5 6" key="1">
    <citation type="submission" date="2019-02" db="EMBL/GenBank/DDBJ databases">
        <title>Genome sequence of the sea-ice species Brumimicrobium glaciale.</title>
        <authorList>
            <person name="Bowman J.P."/>
        </authorList>
    </citation>
    <scope>NUCLEOTIDE SEQUENCE [LARGE SCALE GENOMIC DNA]</scope>
    <source>
        <strain evidence="5 6">IC156</strain>
    </source>
</reference>
<keyword evidence="4" id="KW-0472">Membrane</keyword>
<gene>
    <name evidence="5" type="ORF">ERX46_05305</name>
</gene>
<evidence type="ECO:0000256" key="4">
    <source>
        <dbReference type="ARBA" id="ARBA00023136"/>
    </source>
</evidence>
<dbReference type="PANTHER" id="PTHR15407">
    <property type="entry name" value="FUKUTIN-RELATED"/>
    <property type="match status" value="1"/>
</dbReference>
<dbReference type="GO" id="GO:0016020">
    <property type="term" value="C:membrane"/>
    <property type="evidence" value="ECO:0007669"/>
    <property type="project" value="UniProtKB-SubCell"/>
</dbReference>
<evidence type="ECO:0000256" key="2">
    <source>
        <dbReference type="ARBA" id="ARBA00022692"/>
    </source>
</evidence>
<dbReference type="AlphaFoldDB" id="A0A4Q4KN68"/>
<dbReference type="SUPFAM" id="SSF53335">
    <property type="entry name" value="S-adenosyl-L-methionine-dependent methyltransferases"/>
    <property type="match status" value="1"/>
</dbReference>
<dbReference type="PANTHER" id="PTHR15407:SF28">
    <property type="entry name" value="RIBITOL-5-PHOSPHATE TRANSFERASE FKTN"/>
    <property type="match status" value="1"/>
</dbReference>
<keyword evidence="3" id="KW-1133">Transmembrane helix</keyword>
<dbReference type="InterPro" id="IPR009644">
    <property type="entry name" value="FKTN/MNN4/W02B3.4-1"/>
</dbReference>
<protein>
    <recommendedName>
        <fullName evidence="7">Methyltransferase domain-containing protein</fullName>
    </recommendedName>
</protein>
<evidence type="ECO:0000313" key="6">
    <source>
        <dbReference type="Proteomes" id="UP000293952"/>
    </source>
</evidence>
<keyword evidence="2" id="KW-0812">Transmembrane</keyword>
<comment type="subcellular location">
    <subcellularLocation>
        <location evidence="1">Membrane</location>
        <topology evidence="1">Single-pass membrane protein</topology>
    </subcellularLocation>
</comment>
<dbReference type="RefSeq" id="WP_130092800.1">
    <property type="nucleotide sequence ID" value="NZ_SETE01000002.1"/>
</dbReference>
<sequence length="395" mass="46354">MNKSQAVNNLKELDTIFRELGVEYWLSNGTLLGLYRDNDLISGDSNTDMSVNVKTISKDMFQRINEANFSIVRFFGKLEDGFMVEIAKNDVKTNLFFFYKEKAKWYHSVYVDVDGIESLKYDYVYAPFELTEATYHGNQFFIPASTEDVLKQQYGPTWQTPDKNWSITESPNNAIKTEERFKFSESESDFNSLMNFENKSYWDEFYKSNKDLNKESDFARFVLSDLEKRYADLGTIKMVDLGCGNLRDTKYFHSNGVNIEGVDLSFNLSDPLIKTYNDSVLNVDLQKYNVFYARFFVHSIKEDILDALLNKIKSESENFIFYIETRSSKNITNDKKSITFFKSSIGDKHYRYLYSKSYLEEKLKPLFNIEYMLEDNDLAIYKEENPYCIRVTLKS</sequence>
<keyword evidence="6" id="KW-1185">Reference proteome</keyword>
<dbReference type="OrthoDB" id="9786100at2"/>
<comment type="caution">
    <text evidence="5">The sequence shown here is derived from an EMBL/GenBank/DDBJ whole genome shotgun (WGS) entry which is preliminary data.</text>
</comment>
<proteinExistence type="predicted"/>